<dbReference type="PANTHER" id="PTHR47245">
    <property type="entry name" value="PEPTIDYLPROLYL ISOMERASE"/>
    <property type="match status" value="1"/>
</dbReference>
<dbReference type="Gene3D" id="1.10.4030.10">
    <property type="entry name" value="Porin chaperone SurA, peptide-binding domain"/>
    <property type="match status" value="1"/>
</dbReference>
<gene>
    <name evidence="2" type="ORF">METZ01_LOCUS104919</name>
</gene>
<dbReference type="Gene3D" id="3.10.50.40">
    <property type="match status" value="1"/>
</dbReference>
<dbReference type="InterPro" id="IPR027304">
    <property type="entry name" value="Trigger_fact/SurA_dom_sf"/>
</dbReference>
<dbReference type="GO" id="GO:0003755">
    <property type="term" value="F:peptidyl-prolyl cis-trans isomerase activity"/>
    <property type="evidence" value="ECO:0007669"/>
    <property type="project" value="InterPro"/>
</dbReference>
<protein>
    <recommendedName>
        <fullName evidence="1">PpiC domain-containing protein</fullName>
    </recommendedName>
</protein>
<dbReference type="EMBL" id="UINC01011856">
    <property type="protein sequence ID" value="SVA52065.1"/>
    <property type="molecule type" value="Genomic_DNA"/>
</dbReference>
<evidence type="ECO:0000259" key="1">
    <source>
        <dbReference type="PROSITE" id="PS50198"/>
    </source>
</evidence>
<dbReference type="InterPro" id="IPR046357">
    <property type="entry name" value="PPIase_dom_sf"/>
</dbReference>
<proteinExistence type="predicted"/>
<dbReference type="InterPro" id="IPR000297">
    <property type="entry name" value="PPIase_PpiC"/>
</dbReference>
<dbReference type="PANTHER" id="PTHR47245:SF2">
    <property type="entry name" value="PEPTIDYL-PROLYL CIS-TRANS ISOMERASE HP_0175-RELATED"/>
    <property type="match status" value="1"/>
</dbReference>
<dbReference type="PROSITE" id="PS50198">
    <property type="entry name" value="PPIC_PPIASE_2"/>
    <property type="match status" value="1"/>
</dbReference>
<dbReference type="SUPFAM" id="SSF54534">
    <property type="entry name" value="FKBP-like"/>
    <property type="match status" value="1"/>
</dbReference>
<dbReference type="Pfam" id="PF13145">
    <property type="entry name" value="Rotamase_2"/>
    <property type="match status" value="1"/>
</dbReference>
<evidence type="ECO:0000313" key="2">
    <source>
        <dbReference type="EMBL" id="SVA52065.1"/>
    </source>
</evidence>
<dbReference type="InterPro" id="IPR050245">
    <property type="entry name" value="PrsA_foldase"/>
</dbReference>
<name>A0A381WHS2_9ZZZZ</name>
<dbReference type="SUPFAM" id="SSF109998">
    <property type="entry name" value="Triger factor/SurA peptide-binding domain-like"/>
    <property type="match status" value="1"/>
</dbReference>
<feature type="domain" description="PpiC" evidence="1">
    <location>
        <begin position="145"/>
        <end position="241"/>
    </location>
</feature>
<sequence length="298" mass="34257">MPLVVNDQTIDDSVIEQEFSAIKAHYESLGSISCCERDDEFRGYANDNITFRALLTQEALRTIPEPRKEEVSQAFDKLKEEHGGSDQFYASMGLSPEQDELIRRDLSVNLQVESLRESTCKSLSEPTEAECREYYESNIEKFSDEDEVRALHIFKSVRESEKREAIFKALCEVRQQLVDGADFTEMARKHSDKPAEEIDLGYFKRGELMDEFEIVTFSMKEREVSPVFSTPHGFHLAKVTDRKHGEPKPFESVRADIETELSAQRQDARLQELVDELKKTAKIKYTEPDDGYGGHDHD</sequence>
<organism evidence="2">
    <name type="scientific">marine metagenome</name>
    <dbReference type="NCBI Taxonomy" id="408172"/>
    <lineage>
        <taxon>unclassified sequences</taxon>
        <taxon>metagenomes</taxon>
        <taxon>ecological metagenomes</taxon>
    </lineage>
</organism>
<reference evidence="2" key="1">
    <citation type="submission" date="2018-05" db="EMBL/GenBank/DDBJ databases">
        <authorList>
            <person name="Lanie J.A."/>
            <person name="Ng W.-L."/>
            <person name="Kazmierczak K.M."/>
            <person name="Andrzejewski T.M."/>
            <person name="Davidsen T.M."/>
            <person name="Wayne K.J."/>
            <person name="Tettelin H."/>
            <person name="Glass J.I."/>
            <person name="Rusch D."/>
            <person name="Podicherti R."/>
            <person name="Tsui H.-C.T."/>
            <person name="Winkler M.E."/>
        </authorList>
    </citation>
    <scope>NUCLEOTIDE SEQUENCE</scope>
</reference>
<accession>A0A381WHS2</accession>
<dbReference type="AlphaFoldDB" id="A0A381WHS2"/>